<name>A0A821Z133_9BILA</name>
<dbReference type="Proteomes" id="UP000663838">
    <property type="component" value="Unassembled WGS sequence"/>
</dbReference>
<evidence type="ECO:0000313" key="2">
    <source>
        <dbReference type="Proteomes" id="UP000663838"/>
    </source>
</evidence>
<accession>A0A821Z133</accession>
<feature type="non-terminal residue" evidence="1">
    <location>
        <position position="1"/>
    </location>
</feature>
<protein>
    <submittedName>
        <fullName evidence="1">Uncharacterized protein</fullName>
    </submittedName>
</protein>
<comment type="caution">
    <text evidence="1">The sequence shown here is derived from an EMBL/GenBank/DDBJ whole genome shotgun (WGS) entry which is preliminary data.</text>
</comment>
<reference evidence="1" key="1">
    <citation type="submission" date="2021-02" db="EMBL/GenBank/DDBJ databases">
        <authorList>
            <person name="Nowell W R."/>
        </authorList>
    </citation>
    <scope>NUCLEOTIDE SEQUENCE</scope>
</reference>
<organism evidence="1 2">
    <name type="scientific">Rotaria socialis</name>
    <dbReference type="NCBI Taxonomy" id="392032"/>
    <lineage>
        <taxon>Eukaryota</taxon>
        <taxon>Metazoa</taxon>
        <taxon>Spiralia</taxon>
        <taxon>Gnathifera</taxon>
        <taxon>Rotifera</taxon>
        <taxon>Eurotatoria</taxon>
        <taxon>Bdelloidea</taxon>
        <taxon>Philodinida</taxon>
        <taxon>Philodinidae</taxon>
        <taxon>Rotaria</taxon>
    </lineage>
</organism>
<sequence length="53" mass="6008">AGHYAVTTTEKESTLTIKIFVVNDTAVQFWQVKTNKPGYEEPSECRFEKISGK</sequence>
<proteinExistence type="predicted"/>
<dbReference type="EMBL" id="CAJOBS010017867">
    <property type="protein sequence ID" value="CAF4962854.1"/>
    <property type="molecule type" value="Genomic_DNA"/>
</dbReference>
<evidence type="ECO:0000313" key="1">
    <source>
        <dbReference type="EMBL" id="CAF4962854.1"/>
    </source>
</evidence>
<dbReference type="AlphaFoldDB" id="A0A821Z133"/>
<gene>
    <name evidence="1" type="ORF">TOA249_LOCUS34302</name>
</gene>